<organism evidence="2">
    <name type="scientific">marine sediment metagenome</name>
    <dbReference type="NCBI Taxonomy" id="412755"/>
    <lineage>
        <taxon>unclassified sequences</taxon>
        <taxon>metagenomes</taxon>
        <taxon>ecological metagenomes</taxon>
    </lineage>
</organism>
<feature type="transmembrane region" description="Helical" evidence="1">
    <location>
        <begin position="93"/>
        <end position="113"/>
    </location>
</feature>
<keyword evidence="1" id="KW-0812">Transmembrane</keyword>
<sequence>MKENAQKREQNHLLRVIFLNLLIIAFIIISYVYISEPFGSISTVFIESQEFSVYFGVSLLIFTFFSVLAGSLPSLIAGFFGELLFQLAFYNTLHLEWCFIIAIFGFLCGIYKYKPLKYKDGIKIYYTFIVLIIISFITASLIITFQFIFYGDQLSAEIIVYNYGFKFFLQSLISIIFLVPILLIIYDKFLATHERHLYYTVLTHHEFTANDHTFYLKFGRTKIYFCSRCSGVILGG</sequence>
<gene>
    <name evidence="2" type="ORF">LCGC14_1298020</name>
</gene>
<evidence type="ECO:0000313" key="2">
    <source>
        <dbReference type="EMBL" id="KKM84547.1"/>
    </source>
</evidence>
<feature type="non-terminal residue" evidence="2">
    <location>
        <position position="236"/>
    </location>
</feature>
<dbReference type="AlphaFoldDB" id="A0A0F9NTB9"/>
<proteinExistence type="predicted"/>
<protein>
    <recommendedName>
        <fullName evidence="3">Signal transduction histidine kinase 5TM receptor LytS transmembrane region domain-containing protein</fullName>
    </recommendedName>
</protein>
<evidence type="ECO:0000256" key="1">
    <source>
        <dbReference type="SAM" id="Phobius"/>
    </source>
</evidence>
<feature type="transmembrane region" description="Helical" evidence="1">
    <location>
        <begin position="12"/>
        <end position="34"/>
    </location>
</feature>
<keyword evidence="1" id="KW-1133">Transmembrane helix</keyword>
<reference evidence="2" key="1">
    <citation type="journal article" date="2015" name="Nature">
        <title>Complex archaea that bridge the gap between prokaryotes and eukaryotes.</title>
        <authorList>
            <person name="Spang A."/>
            <person name="Saw J.H."/>
            <person name="Jorgensen S.L."/>
            <person name="Zaremba-Niedzwiedzka K."/>
            <person name="Martijn J."/>
            <person name="Lind A.E."/>
            <person name="van Eijk R."/>
            <person name="Schleper C."/>
            <person name="Guy L."/>
            <person name="Ettema T.J."/>
        </authorList>
    </citation>
    <scope>NUCLEOTIDE SEQUENCE</scope>
</reference>
<comment type="caution">
    <text evidence="2">The sequence shown here is derived from an EMBL/GenBank/DDBJ whole genome shotgun (WGS) entry which is preliminary data.</text>
</comment>
<keyword evidence="1" id="KW-0472">Membrane</keyword>
<feature type="transmembrane region" description="Helical" evidence="1">
    <location>
        <begin position="125"/>
        <end position="147"/>
    </location>
</feature>
<accession>A0A0F9NTB9</accession>
<evidence type="ECO:0008006" key="3">
    <source>
        <dbReference type="Google" id="ProtNLM"/>
    </source>
</evidence>
<dbReference type="EMBL" id="LAZR01007550">
    <property type="protein sequence ID" value="KKM84547.1"/>
    <property type="molecule type" value="Genomic_DNA"/>
</dbReference>
<name>A0A0F9NTB9_9ZZZZ</name>
<feature type="transmembrane region" description="Helical" evidence="1">
    <location>
        <begin position="54"/>
        <end position="81"/>
    </location>
</feature>
<feature type="transmembrane region" description="Helical" evidence="1">
    <location>
        <begin position="167"/>
        <end position="186"/>
    </location>
</feature>